<dbReference type="InterPro" id="IPR021878">
    <property type="entry name" value="TgpA_N"/>
</dbReference>
<dbReference type="SMART" id="SM00460">
    <property type="entry name" value="TGc"/>
    <property type="match status" value="1"/>
</dbReference>
<dbReference type="AlphaFoldDB" id="A0A9J6ZLK8"/>
<dbReference type="PANTHER" id="PTHR42736:SF1">
    <property type="entry name" value="PROTEIN-GLUTAMINE GAMMA-GLUTAMYLTRANSFERASE"/>
    <property type="match status" value="1"/>
</dbReference>
<sequence>MNVKGHYLWLQRLTPLLVALMIVNVISVFRGYWWNDTYQIIWTLLVITSLIHFFGSTRLPRFVLYLLDLIAIVPIVFLIRKHRFVPIAEDITLWPRIWHFVQSLHPFIEIALAVFVVQMIFSAWITTKKRLYILFAFSLLVLCVKDSYSPLKLSLEIALIVVLFLVWHSIIHFHHLQQKSSNSFELIFYRPLAIIAPMIIVIGMLLIIGMNLPAKPPLLEDPYALWKHSRGEKVVIGNGLGKGYNGNISTSLDGSSLNSRTSGYSRTDSELGGSFEFDYSPIMTVKTTHKSYWRGESRYYYDGTGWYDTSNSSNSSDSSEIIRVDKALTAEERPLAQTVTVEQQYNFVREAPLPVLFAAGQASKIVEVVYRDKVNLNEEVTDVIEITTVGAGELLDGTTWKHYDWRIEQQGDSTEVGRISTYNVESEVIVIDHEALSEATATIADETAMKNYTSLPPSIPNRVSQLAHEITANASSDYEKVLLLEQHLKSSYNYTNTPDETKLTGKSPDFVDQFLFELQEGYCDYFSTSMAIMARTLNIPSRWVKGFSSGVGDQSMRDRYQYSNIPDIENLDTSGTYTVRNADAHSWVEVYFEGYGWIAFEPTPGFAFPYTYVDDNINPLENSLDLVKTPLDTDDMAQQQNGFVNSIKYAIITILAAVVIIVGVKYRMELLQVVNLIRYRKYTMNERVIIETTDFINYCYRNGLAEINNATLRETVSNWNFGSATWRKDLQQLLHYYEKAYYSGEVIDEKQLSEVKNLIKHLKKNWYS</sequence>
<dbReference type="Pfam" id="PF11992">
    <property type="entry name" value="TgpA_N"/>
    <property type="match status" value="1"/>
</dbReference>
<evidence type="ECO:0000313" key="4">
    <source>
        <dbReference type="Proteomes" id="UP001056756"/>
    </source>
</evidence>
<gene>
    <name evidence="3" type="ORF">NAG76_14540</name>
</gene>
<protein>
    <submittedName>
        <fullName evidence="3">DUF3488 and transglutaminase-like domain-containing protein</fullName>
    </submittedName>
</protein>
<accession>A0A9J6ZLK8</accession>
<reference evidence="3" key="1">
    <citation type="submission" date="2022-05" db="EMBL/GenBank/DDBJ databases">
        <title>Novel bacterial taxa in a minimal lignocellulolytic consortium and its capacity to transform plastics disclosed by genome-resolved metagenomics.</title>
        <authorList>
            <person name="Rodriguez C.A.D."/>
            <person name="Diaz-Garcia L."/>
            <person name="Herrera K."/>
            <person name="Tarazona N.A."/>
            <person name="Sproer C."/>
            <person name="Overmann J."/>
            <person name="Jimenez D.J."/>
        </authorList>
    </citation>
    <scope>NUCLEOTIDE SEQUENCE</scope>
    <source>
        <strain evidence="3">MAG5</strain>
    </source>
</reference>
<feature type="transmembrane region" description="Helical" evidence="1">
    <location>
        <begin position="649"/>
        <end position="668"/>
    </location>
</feature>
<evidence type="ECO:0000313" key="3">
    <source>
        <dbReference type="EMBL" id="URN96847.1"/>
    </source>
</evidence>
<feature type="transmembrane region" description="Helical" evidence="1">
    <location>
        <begin position="12"/>
        <end position="33"/>
    </location>
</feature>
<keyword evidence="1" id="KW-0812">Transmembrane</keyword>
<dbReference type="KEGG" id="plig:NAG76_14540"/>
<keyword evidence="1" id="KW-0472">Membrane</keyword>
<feature type="transmembrane region" description="Helical" evidence="1">
    <location>
        <begin position="62"/>
        <end position="80"/>
    </location>
</feature>
<dbReference type="Pfam" id="PF01841">
    <property type="entry name" value="Transglut_core"/>
    <property type="match status" value="1"/>
</dbReference>
<dbReference type="InterPro" id="IPR038765">
    <property type="entry name" value="Papain-like_cys_pep_sf"/>
</dbReference>
<feature type="transmembrane region" description="Helical" evidence="1">
    <location>
        <begin position="188"/>
        <end position="210"/>
    </location>
</feature>
<dbReference type="EMBL" id="CP097899">
    <property type="protein sequence ID" value="URN96847.1"/>
    <property type="molecule type" value="Genomic_DNA"/>
</dbReference>
<feature type="transmembrane region" description="Helical" evidence="1">
    <location>
        <begin position="100"/>
        <end position="124"/>
    </location>
</feature>
<feature type="transmembrane region" description="Helical" evidence="1">
    <location>
        <begin position="131"/>
        <end position="151"/>
    </location>
</feature>
<feature type="transmembrane region" description="Helical" evidence="1">
    <location>
        <begin position="39"/>
        <end position="55"/>
    </location>
</feature>
<proteinExistence type="predicted"/>
<organism evidence="3 4">
    <name type="scientific">Candidatus Pristimantibacillus lignocellulolyticus</name>
    <dbReference type="NCBI Taxonomy" id="2994561"/>
    <lineage>
        <taxon>Bacteria</taxon>
        <taxon>Bacillati</taxon>
        <taxon>Bacillota</taxon>
        <taxon>Bacilli</taxon>
        <taxon>Bacillales</taxon>
        <taxon>Paenibacillaceae</taxon>
        <taxon>Candidatus Pristimantibacillus</taxon>
    </lineage>
</organism>
<dbReference type="InterPro" id="IPR052901">
    <property type="entry name" value="Bact_TGase-like"/>
</dbReference>
<dbReference type="PANTHER" id="PTHR42736">
    <property type="entry name" value="PROTEIN-GLUTAMINE GAMMA-GLUTAMYLTRANSFERASE"/>
    <property type="match status" value="1"/>
</dbReference>
<dbReference type="SUPFAM" id="SSF54001">
    <property type="entry name" value="Cysteine proteinases"/>
    <property type="match status" value="1"/>
</dbReference>
<dbReference type="Proteomes" id="UP001056756">
    <property type="component" value="Chromosome"/>
</dbReference>
<feature type="domain" description="Transglutaminase-like" evidence="2">
    <location>
        <begin position="515"/>
        <end position="604"/>
    </location>
</feature>
<feature type="transmembrane region" description="Helical" evidence="1">
    <location>
        <begin position="157"/>
        <end position="176"/>
    </location>
</feature>
<evidence type="ECO:0000256" key="1">
    <source>
        <dbReference type="SAM" id="Phobius"/>
    </source>
</evidence>
<dbReference type="InterPro" id="IPR002931">
    <property type="entry name" value="Transglutaminase-like"/>
</dbReference>
<dbReference type="Gene3D" id="3.10.620.30">
    <property type="match status" value="1"/>
</dbReference>
<keyword evidence="1" id="KW-1133">Transmembrane helix</keyword>
<evidence type="ECO:0000259" key="2">
    <source>
        <dbReference type="SMART" id="SM00460"/>
    </source>
</evidence>
<name>A0A9J6ZLK8_9BACL</name>